<dbReference type="STRING" id="415015.SAMN05660462_01605"/>
<dbReference type="Pfam" id="PF01312">
    <property type="entry name" value="Bac_export_2"/>
    <property type="match status" value="1"/>
</dbReference>
<dbReference type="Proteomes" id="UP000198625">
    <property type="component" value="Unassembled WGS sequence"/>
</dbReference>
<reference evidence="2 3" key="1">
    <citation type="submission" date="2016-10" db="EMBL/GenBank/DDBJ databases">
        <authorList>
            <person name="de Groot N.N."/>
        </authorList>
    </citation>
    <scope>NUCLEOTIDE SEQUENCE [LARGE SCALE GENOMIC DNA]</scope>
    <source>
        <strain evidence="2 3">DSM 21650</strain>
    </source>
</reference>
<keyword evidence="1" id="KW-1133">Transmembrane helix</keyword>
<organism evidence="2 3">
    <name type="scientific">Proteiniborus ethanoligenes</name>
    <dbReference type="NCBI Taxonomy" id="415015"/>
    <lineage>
        <taxon>Bacteria</taxon>
        <taxon>Bacillati</taxon>
        <taxon>Bacillota</taxon>
        <taxon>Clostridia</taxon>
        <taxon>Eubacteriales</taxon>
        <taxon>Proteiniborus</taxon>
    </lineage>
</organism>
<feature type="transmembrane region" description="Helical" evidence="1">
    <location>
        <begin position="194"/>
        <end position="216"/>
    </location>
</feature>
<dbReference type="GO" id="GO:0005886">
    <property type="term" value="C:plasma membrane"/>
    <property type="evidence" value="ECO:0007669"/>
    <property type="project" value="TreeGrafter"/>
</dbReference>
<dbReference type="PANTHER" id="PTHR30531:SF12">
    <property type="entry name" value="FLAGELLAR BIOSYNTHETIC PROTEIN FLHB"/>
    <property type="match status" value="1"/>
</dbReference>
<sequence length="240" mass="27542">MDFDFRINLQLFSDEKTEKATPKRRREARERGQVLQSKEISSSIIIIASFLTLKTLGGFMLKSLLSFSNSFYSEYFHNPDIFNVKDISILMTRIISILVVVVGPLTAILLIIGVATNYLQVGFLFTTKTLEIKLSRLNPIEGFKRIISKRALVELFKSIFKIVVIGYIIYLYAIKEIYNIFKLIDLNVESIVAYIGNMVVNVGLRSGIALFILALFDYGYQWWRIDPLILDKNSRILSFS</sequence>
<proteinExistence type="predicted"/>
<name>A0A1H3PQ70_9FIRM</name>
<feature type="transmembrane region" description="Helical" evidence="1">
    <location>
        <begin position="94"/>
        <end position="119"/>
    </location>
</feature>
<evidence type="ECO:0000313" key="3">
    <source>
        <dbReference type="Proteomes" id="UP000198625"/>
    </source>
</evidence>
<evidence type="ECO:0000256" key="1">
    <source>
        <dbReference type="SAM" id="Phobius"/>
    </source>
</evidence>
<dbReference type="AlphaFoldDB" id="A0A1H3PQ70"/>
<accession>A0A1H3PQ70</accession>
<dbReference type="GO" id="GO:0009306">
    <property type="term" value="P:protein secretion"/>
    <property type="evidence" value="ECO:0007669"/>
    <property type="project" value="InterPro"/>
</dbReference>
<dbReference type="RefSeq" id="WP_176967919.1">
    <property type="nucleotide sequence ID" value="NZ_FNQE01000015.1"/>
</dbReference>
<keyword evidence="1" id="KW-0812">Transmembrane</keyword>
<dbReference type="InterPro" id="IPR006135">
    <property type="entry name" value="T3SS_substrate_exporter"/>
</dbReference>
<feature type="transmembrane region" description="Helical" evidence="1">
    <location>
        <begin position="40"/>
        <end position="61"/>
    </location>
</feature>
<dbReference type="PANTHER" id="PTHR30531">
    <property type="entry name" value="FLAGELLAR BIOSYNTHETIC PROTEIN FLHB"/>
    <property type="match status" value="1"/>
</dbReference>
<keyword evidence="1" id="KW-0472">Membrane</keyword>
<evidence type="ECO:0000313" key="2">
    <source>
        <dbReference type="EMBL" id="SDZ03110.1"/>
    </source>
</evidence>
<feature type="transmembrane region" description="Helical" evidence="1">
    <location>
        <begin position="155"/>
        <end position="174"/>
    </location>
</feature>
<dbReference type="EMBL" id="FNQE01000015">
    <property type="protein sequence ID" value="SDZ03110.1"/>
    <property type="molecule type" value="Genomic_DNA"/>
</dbReference>
<gene>
    <name evidence="2" type="ORF">SAMN05660462_01605</name>
</gene>
<protein>
    <submittedName>
        <fullName evidence="2">FlhB HrpN YscU SpaS Family</fullName>
    </submittedName>
</protein>
<keyword evidence="3" id="KW-1185">Reference proteome</keyword>